<evidence type="ECO:0000313" key="2">
    <source>
        <dbReference type="EMBL" id="KAH7439743.1"/>
    </source>
</evidence>
<comment type="caution">
    <text evidence="2">The sequence shown here is derived from an EMBL/GenBank/DDBJ whole genome shotgun (WGS) entry which is preliminary data.</text>
</comment>
<reference evidence="2" key="1">
    <citation type="submission" date="2021-08" db="EMBL/GenBank/DDBJ databases">
        <title>WGS assembly of Ceratopteris richardii.</title>
        <authorList>
            <person name="Marchant D.B."/>
            <person name="Chen G."/>
            <person name="Jenkins J."/>
            <person name="Shu S."/>
            <person name="Leebens-Mack J."/>
            <person name="Grimwood J."/>
            <person name="Schmutz J."/>
            <person name="Soltis P."/>
            <person name="Soltis D."/>
            <person name="Chen Z.-H."/>
        </authorList>
    </citation>
    <scope>NUCLEOTIDE SEQUENCE</scope>
    <source>
        <strain evidence="2">Whitten #5841</strain>
        <tissue evidence="2">Leaf</tissue>
    </source>
</reference>
<proteinExistence type="predicted"/>
<keyword evidence="3" id="KW-1185">Reference proteome</keyword>
<dbReference type="EMBL" id="CM035409">
    <property type="protein sequence ID" value="KAH7439743.1"/>
    <property type="molecule type" value="Genomic_DNA"/>
</dbReference>
<dbReference type="AlphaFoldDB" id="A0A8T2V1A5"/>
<dbReference type="Proteomes" id="UP000825935">
    <property type="component" value="Chromosome 4"/>
</dbReference>
<dbReference type="PANTHER" id="PTHR35500:SF1">
    <property type="entry name" value="OS03G0108700 PROTEIN"/>
    <property type="match status" value="1"/>
</dbReference>
<gene>
    <name evidence="2" type="ORF">KP509_04G074200</name>
</gene>
<dbReference type="OrthoDB" id="1933196at2759"/>
<organism evidence="2 3">
    <name type="scientific">Ceratopteris richardii</name>
    <name type="common">Triangle waterfern</name>
    <dbReference type="NCBI Taxonomy" id="49495"/>
    <lineage>
        <taxon>Eukaryota</taxon>
        <taxon>Viridiplantae</taxon>
        <taxon>Streptophyta</taxon>
        <taxon>Embryophyta</taxon>
        <taxon>Tracheophyta</taxon>
        <taxon>Polypodiopsida</taxon>
        <taxon>Polypodiidae</taxon>
        <taxon>Polypodiales</taxon>
        <taxon>Pteridineae</taxon>
        <taxon>Pteridaceae</taxon>
        <taxon>Parkerioideae</taxon>
        <taxon>Ceratopteris</taxon>
    </lineage>
</organism>
<feature type="compositionally biased region" description="Basic and acidic residues" evidence="1">
    <location>
        <begin position="23"/>
        <end position="34"/>
    </location>
</feature>
<protein>
    <submittedName>
        <fullName evidence="2">Uncharacterized protein</fullName>
    </submittedName>
</protein>
<dbReference type="PANTHER" id="PTHR35500">
    <property type="entry name" value="OS03G0108700 PROTEIN"/>
    <property type="match status" value="1"/>
</dbReference>
<evidence type="ECO:0000256" key="1">
    <source>
        <dbReference type="SAM" id="MobiDB-lite"/>
    </source>
</evidence>
<evidence type="ECO:0000313" key="3">
    <source>
        <dbReference type="Proteomes" id="UP000825935"/>
    </source>
</evidence>
<accession>A0A8T2V1A5</accession>
<feature type="region of interest" description="Disordered" evidence="1">
    <location>
        <begin position="1"/>
        <end position="40"/>
    </location>
</feature>
<name>A0A8T2V1A5_CERRI</name>
<sequence>MESGTSKKVSKNKRKSSPVLEGKANRSKPEEAKADGFPICEGNSERFEAIGSDDQQDKDVLEERPISAEMESNIREIRQKVEQFGDQASGLLKTVKDYFVEISNVFEVRLAELYQTQIDKWQEEIKMIATIDSENEEMSFRLGNAQELLNSM</sequence>